<organism evidence="2 3">
    <name type="scientific">Rhipicephalus microplus</name>
    <name type="common">Cattle tick</name>
    <name type="synonym">Boophilus microplus</name>
    <dbReference type="NCBI Taxonomy" id="6941"/>
    <lineage>
        <taxon>Eukaryota</taxon>
        <taxon>Metazoa</taxon>
        <taxon>Ecdysozoa</taxon>
        <taxon>Arthropoda</taxon>
        <taxon>Chelicerata</taxon>
        <taxon>Arachnida</taxon>
        <taxon>Acari</taxon>
        <taxon>Parasitiformes</taxon>
        <taxon>Ixodida</taxon>
        <taxon>Ixodoidea</taxon>
        <taxon>Ixodidae</taxon>
        <taxon>Rhipicephalinae</taxon>
        <taxon>Rhipicephalus</taxon>
        <taxon>Boophilus</taxon>
    </lineage>
</organism>
<dbReference type="InterPro" id="IPR038028">
    <property type="entry name" value="BPTF"/>
</dbReference>
<accession>A0A9J6ET00</accession>
<sequence>MRFFLATAGHTHLRRTTVAEREEKKKLEKRERRELMEEEVDRSVWVKYTLGLKHQVWKQKGEEYRITGQGGWQWQSCTRVVRHVPAHTVGLRAGPHKVVIALQHGQQQSKAKAEESAPKAVKEGGEGEGKTAEEGPTGDSPAPSTAETTTREVKITGETLLKAMLASRAMVVELVDVSESLSSPVRTLYPKVAKPTKIDGFLERRMKLKELEDKMAESTRAIKTEPHIDVESIESPVKVAKPLVLNGMVAAEDSGLDLAERARRCYSPLCRRGTVASAAVGNCYSPACRASKLFVKVATIHSSVKTPTVAAADRVISNGDIKSVVKLEAKPSVAMQSLLKPVEQNDPANEVHGAVFVNCTLLTANC</sequence>
<evidence type="ECO:0000256" key="1">
    <source>
        <dbReference type="SAM" id="MobiDB-lite"/>
    </source>
</evidence>
<feature type="compositionally biased region" description="Basic and acidic residues" evidence="1">
    <location>
        <begin position="111"/>
        <end position="133"/>
    </location>
</feature>
<protein>
    <submittedName>
        <fullName evidence="2">Uncharacterized protein</fullName>
    </submittedName>
</protein>
<feature type="region of interest" description="Disordered" evidence="1">
    <location>
        <begin position="105"/>
        <end position="153"/>
    </location>
</feature>
<dbReference type="VEuPathDB" id="VectorBase:LOC119180379"/>
<reference evidence="2" key="1">
    <citation type="journal article" date="2020" name="Cell">
        <title>Large-Scale Comparative Analyses of Tick Genomes Elucidate Their Genetic Diversity and Vector Capacities.</title>
        <authorList>
            <consortium name="Tick Genome and Microbiome Consortium (TIGMIC)"/>
            <person name="Jia N."/>
            <person name="Wang J."/>
            <person name="Shi W."/>
            <person name="Du L."/>
            <person name="Sun Y."/>
            <person name="Zhan W."/>
            <person name="Jiang J.F."/>
            <person name="Wang Q."/>
            <person name="Zhang B."/>
            <person name="Ji P."/>
            <person name="Bell-Sakyi L."/>
            <person name="Cui X.M."/>
            <person name="Yuan T.T."/>
            <person name="Jiang B.G."/>
            <person name="Yang W.F."/>
            <person name="Lam T.T."/>
            <person name="Chang Q.C."/>
            <person name="Ding S.J."/>
            <person name="Wang X.J."/>
            <person name="Zhu J.G."/>
            <person name="Ruan X.D."/>
            <person name="Zhao L."/>
            <person name="Wei J.T."/>
            <person name="Ye R.Z."/>
            <person name="Que T.C."/>
            <person name="Du C.H."/>
            <person name="Zhou Y.H."/>
            <person name="Cheng J.X."/>
            <person name="Dai P.F."/>
            <person name="Guo W.B."/>
            <person name="Han X.H."/>
            <person name="Huang E.J."/>
            <person name="Li L.F."/>
            <person name="Wei W."/>
            <person name="Gao Y.C."/>
            <person name="Liu J.Z."/>
            <person name="Shao H.Z."/>
            <person name="Wang X."/>
            <person name="Wang C.C."/>
            <person name="Yang T.C."/>
            <person name="Huo Q.B."/>
            <person name="Li W."/>
            <person name="Chen H.Y."/>
            <person name="Chen S.E."/>
            <person name="Zhou L.G."/>
            <person name="Ni X.B."/>
            <person name="Tian J.H."/>
            <person name="Sheng Y."/>
            <person name="Liu T."/>
            <person name="Pan Y.S."/>
            <person name="Xia L.Y."/>
            <person name="Li J."/>
            <person name="Zhao F."/>
            <person name="Cao W.C."/>
        </authorList>
    </citation>
    <scope>NUCLEOTIDE SEQUENCE</scope>
    <source>
        <strain evidence="2">Rmic-2018</strain>
    </source>
</reference>
<dbReference type="PANTHER" id="PTHR45975">
    <property type="entry name" value="NUCLEOSOME-REMODELING FACTOR SUBUNIT BPTF"/>
    <property type="match status" value="1"/>
</dbReference>
<reference evidence="2" key="2">
    <citation type="submission" date="2021-09" db="EMBL/GenBank/DDBJ databases">
        <authorList>
            <person name="Jia N."/>
            <person name="Wang J."/>
            <person name="Shi W."/>
            <person name="Du L."/>
            <person name="Sun Y."/>
            <person name="Zhan W."/>
            <person name="Jiang J."/>
            <person name="Wang Q."/>
            <person name="Zhang B."/>
            <person name="Ji P."/>
            <person name="Sakyi L.B."/>
            <person name="Cui X."/>
            <person name="Yuan T."/>
            <person name="Jiang B."/>
            <person name="Yang W."/>
            <person name="Lam T.T.-Y."/>
            <person name="Chang Q."/>
            <person name="Ding S."/>
            <person name="Wang X."/>
            <person name="Zhu J."/>
            <person name="Ruan X."/>
            <person name="Zhao L."/>
            <person name="Wei J."/>
            <person name="Que T."/>
            <person name="Du C."/>
            <person name="Cheng J."/>
            <person name="Dai P."/>
            <person name="Han X."/>
            <person name="Huang E."/>
            <person name="Gao Y."/>
            <person name="Liu J."/>
            <person name="Shao H."/>
            <person name="Ye R."/>
            <person name="Li L."/>
            <person name="Wei W."/>
            <person name="Wang X."/>
            <person name="Wang C."/>
            <person name="Huo Q."/>
            <person name="Li W."/>
            <person name="Guo W."/>
            <person name="Chen H."/>
            <person name="Chen S."/>
            <person name="Zhou L."/>
            <person name="Zhou L."/>
            <person name="Ni X."/>
            <person name="Tian J."/>
            <person name="Zhou Y."/>
            <person name="Sheng Y."/>
            <person name="Liu T."/>
            <person name="Pan Y."/>
            <person name="Xia L."/>
            <person name="Li J."/>
            <person name="Zhao F."/>
            <person name="Cao W."/>
        </authorList>
    </citation>
    <scope>NUCLEOTIDE SEQUENCE</scope>
    <source>
        <strain evidence="2">Rmic-2018</strain>
        <tissue evidence="2">Larvae</tissue>
    </source>
</reference>
<name>A0A9J6ET00_RHIMP</name>
<proteinExistence type="predicted"/>
<dbReference type="GO" id="GO:0006357">
    <property type="term" value="P:regulation of transcription by RNA polymerase II"/>
    <property type="evidence" value="ECO:0007669"/>
    <property type="project" value="InterPro"/>
</dbReference>
<evidence type="ECO:0000313" key="3">
    <source>
        <dbReference type="Proteomes" id="UP000821866"/>
    </source>
</evidence>
<gene>
    <name evidence="2" type="ORF">HPB51_009887</name>
</gene>
<dbReference type="GO" id="GO:0000978">
    <property type="term" value="F:RNA polymerase II cis-regulatory region sequence-specific DNA binding"/>
    <property type="evidence" value="ECO:0007669"/>
    <property type="project" value="TreeGrafter"/>
</dbReference>
<dbReference type="PANTHER" id="PTHR45975:SF2">
    <property type="entry name" value="NUCLEOSOME-REMODELING FACTOR SUBUNIT BPTF"/>
    <property type="match status" value="1"/>
</dbReference>
<comment type="caution">
    <text evidence="2">The sequence shown here is derived from an EMBL/GenBank/DDBJ whole genome shotgun (WGS) entry which is preliminary data.</text>
</comment>
<dbReference type="GO" id="GO:0016589">
    <property type="term" value="C:NURF complex"/>
    <property type="evidence" value="ECO:0007669"/>
    <property type="project" value="InterPro"/>
</dbReference>
<dbReference type="AlphaFoldDB" id="A0A9J6ET00"/>
<dbReference type="EMBL" id="JABSTU010000002">
    <property type="protein sequence ID" value="KAH8037332.1"/>
    <property type="molecule type" value="Genomic_DNA"/>
</dbReference>
<keyword evidence="3" id="KW-1185">Reference proteome</keyword>
<evidence type="ECO:0000313" key="2">
    <source>
        <dbReference type="EMBL" id="KAH8037332.1"/>
    </source>
</evidence>
<dbReference type="Proteomes" id="UP000821866">
    <property type="component" value="Chromosome 10"/>
</dbReference>